<organism evidence="1 2">
    <name type="scientific">Ahniella affigens</name>
    <dbReference type="NCBI Taxonomy" id="2021234"/>
    <lineage>
        <taxon>Bacteria</taxon>
        <taxon>Pseudomonadati</taxon>
        <taxon>Pseudomonadota</taxon>
        <taxon>Gammaproteobacteria</taxon>
        <taxon>Lysobacterales</taxon>
        <taxon>Rhodanobacteraceae</taxon>
        <taxon>Ahniella</taxon>
    </lineage>
</organism>
<gene>
    <name evidence="1" type="ORF">C7S18_21020</name>
</gene>
<dbReference type="RefSeq" id="WP_106893419.1">
    <property type="nucleotide sequence ID" value="NZ_CP027860.1"/>
</dbReference>
<reference evidence="1 2" key="1">
    <citation type="submission" date="2018-03" db="EMBL/GenBank/DDBJ databases">
        <title>Ahniella affigens gen. nov., sp. nov., a gammaproteobacterium isolated from sandy soil near a stream.</title>
        <authorList>
            <person name="Ko Y."/>
            <person name="Kim J.-H."/>
        </authorList>
    </citation>
    <scope>NUCLEOTIDE SEQUENCE [LARGE SCALE GENOMIC DNA]</scope>
    <source>
        <strain evidence="1 2">D13</strain>
    </source>
</reference>
<protein>
    <submittedName>
        <fullName evidence="1">Uncharacterized protein</fullName>
    </submittedName>
</protein>
<keyword evidence="2" id="KW-1185">Reference proteome</keyword>
<reference evidence="1 2" key="2">
    <citation type="submission" date="2018-03" db="EMBL/GenBank/DDBJ databases">
        <authorList>
            <person name="Keele B.F."/>
        </authorList>
    </citation>
    <scope>NUCLEOTIDE SEQUENCE [LARGE SCALE GENOMIC DNA]</scope>
    <source>
        <strain evidence="1 2">D13</strain>
    </source>
</reference>
<sequence>MTDHASRTLNPIAGILAIEVKPEGNPVHLGLPLESASALVDVISGDLLRLLPGVDACGLAIAAALYDQAQILRPGFPVHAALAELYGQEPKARQAPSLMAFGASAGRMAKPELEPDPRLIGSPFLVLPFVLMAPAEARERLTQHMETEWEEQALASARLALFLNQSFSIETEHVRFMTRNDLLALCAMQYNQADLEPLWQLLECALLSPNAEETVRSASGHRYLYRHGVVSTDPVKDAGTAQERRQYQAVLAAHGLQLVDAQSTDA</sequence>
<dbReference type="KEGG" id="xba:C7S18_21020"/>
<evidence type="ECO:0000313" key="1">
    <source>
        <dbReference type="EMBL" id="AVP99502.1"/>
    </source>
</evidence>
<name>A0A2P1PXE2_9GAMM</name>
<accession>A0A2P1PXE2</accession>
<proteinExistence type="predicted"/>
<evidence type="ECO:0000313" key="2">
    <source>
        <dbReference type="Proteomes" id="UP000241074"/>
    </source>
</evidence>
<dbReference type="AlphaFoldDB" id="A0A2P1PXE2"/>
<dbReference type="Proteomes" id="UP000241074">
    <property type="component" value="Chromosome"/>
</dbReference>
<dbReference type="EMBL" id="CP027860">
    <property type="protein sequence ID" value="AVP99502.1"/>
    <property type="molecule type" value="Genomic_DNA"/>
</dbReference>
<dbReference type="OrthoDB" id="6194710at2"/>